<comment type="subcellular location">
    <subcellularLocation>
        <location evidence="1">Membrane</location>
        <topology evidence="1">Single-pass membrane protein</topology>
    </subcellularLocation>
</comment>
<evidence type="ECO:0000313" key="10">
    <source>
        <dbReference type="Proteomes" id="UP001295740"/>
    </source>
</evidence>
<sequence>MTVELCAAFCHSALANGTALMGVQYGRECYCGNVLNTGSTPAPADDCDFPCGGNGDEYCGAGSRLNLYRFIPASSSSSSSTALSSSTSSSSPTKSSVSSSASTSNSSSKTTSTVKTSSSSTSTSGPPRPTVSGYTYDGMTTESCAGNCSAYAYFGTEYGRECYCGASLMPSTTPATTDNQCAIPCSGNSSQVCGDRSKISVWYSADASKAHGAPRVVGGNANYTYHGCVAEPSGARALAGGMIAGNGMTVQQCLAWAAGNGFRYAGLEYARECYGGNAIAAAARNQTDASCSMTCAGDVTAYCGGSGLLTTYVMNVTAVSRGMR</sequence>
<organism evidence="9 10">
    <name type="scientific">Anthostomella pinea</name>
    <dbReference type="NCBI Taxonomy" id="933095"/>
    <lineage>
        <taxon>Eukaryota</taxon>
        <taxon>Fungi</taxon>
        <taxon>Dikarya</taxon>
        <taxon>Ascomycota</taxon>
        <taxon>Pezizomycotina</taxon>
        <taxon>Sordariomycetes</taxon>
        <taxon>Xylariomycetidae</taxon>
        <taxon>Xylariales</taxon>
        <taxon>Xylariaceae</taxon>
        <taxon>Anthostomella</taxon>
    </lineage>
</organism>
<keyword evidence="2" id="KW-0812">Transmembrane</keyword>
<feature type="domain" description="WSC" evidence="8">
    <location>
        <begin position="222"/>
        <end position="315"/>
    </location>
</feature>
<dbReference type="PANTHER" id="PTHR24269">
    <property type="entry name" value="KREMEN PROTEIN"/>
    <property type="match status" value="1"/>
</dbReference>
<protein>
    <submittedName>
        <fullName evidence="9">Uu.00g125700.m01.CDS01</fullName>
    </submittedName>
</protein>
<evidence type="ECO:0000256" key="5">
    <source>
        <dbReference type="ARBA" id="ARBA00023136"/>
    </source>
</evidence>
<reference evidence="9" key="1">
    <citation type="submission" date="2023-10" db="EMBL/GenBank/DDBJ databases">
        <authorList>
            <person name="Hackl T."/>
        </authorList>
    </citation>
    <scope>NUCLEOTIDE SEQUENCE</scope>
</reference>
<dbReference type="SMART" id="SM00321">
    <property type="entry name" value="WSC"/>
    <property type="match status" value="3"/>
</dbReference>
<proteinExistence type="predicted"/>
<evidence type="ECO:0000259" key="8">
    <source>
        <dbReference type="PROSITE" id="PS51212"/>
    </source>
</evidence>
<dbReference type="PROSITE" id="PS51212">
    <property type="entry name" value="WSC"/>
    <property type="match status" value="3"/>
</dbReference>
<evidence type="ECO:0000256" key="6">
    <source>
        <dbReference type="ARBA" id="ARBA00023180"/>
    </source>
</evidence>
<feature type="compositionally biased region" description="Low complexity" evidence="7">
    <location>
        <begin position="75"/>
        <end position="124"/>
    </location>
</feature>
<gene>
    <name evidence="9" type="ORF">KHLLAP_LOCUS5644</name>
</gene>
<evidence type="ECO:0000256" key="7">
    <source>
        <dbReference type="SAM" id="MobiDB-lite"/>
    </source>
</evidence>
<feature type="domain" description="WSC" evidence="8">
    <location>
        <begin position="1"/>
        <end position="71"/>
    </location>
</feature>
<evidence type="ECO:0000256" key="1">
    <source>
        <dbReference type="ARBA" id="ARBA00004167"/>
    </source>
</evidence>
<feature type="domain" description="WSC" evidence="8">
    <location>
        <begin position="114"/>
        <end position="205"/>
    </location>
</feature>
<keyword evidence="10" id="KW-1185">Reference proteome</keyword>
<dbReference type="Proteomes" id="UP001295740">
    <property type="component" value="Unassembled WGS sequence"/>
</dbReference>
<keyword evidence="6" id="KW-0325">Glycoprotein</keyword>
<dbReference type="PANTHER" id="PTHR24269:SF16">
    <property type="entry name" value="PROTEIN SLG1"/>
    <property type="match status" value="1"/>
</dbReference>
<dbReference type="InterPro" id="IPR002889">
    <property type="entry name" value="WSC_carb-bd"/>
</dbReference>
<keyword evidence="4" id="KW-1133">Transmembrane helix</keyword>
<accession>A0AAI8YHR0</accession>
<dbReference type="EMBL" id="CAUWAG010000007">
    <property type="protein sequence ID" value="CAJ2505176.1"/>
    <property type="molecule type" value="Genomic_DNA"/>
</dbReference>
<dbReference type="AlphaFoldDB" id="A0AAI8YHR0"/>
<keyword evidence="5" id="KW-0472">Membrane</keyword>
<dbReference type="Pfam" id="PF01822">
    <property type="entry name" value="WSC"/>
    <property type="match status" value="3"/>
</dbReference>
<dbReference type="InterPro" id="IPR051836">
    <property type="entry name" value="Kremen_rcpt"/>
</dbReference>
<keyword evidence="3" id="KW-0732">Signal</keyword>
<evidence type="ECO:0000256" key="4">
    <source>
        <dbReference type="ARBA" id="ARBA00022989"/>
    </source>
</evidence>
<feature type="region of interest" description="Disordered" evidence="7">
    <location>
        <begin position="75"/>
        <end position="133"/>
    </location>
</feature>
<dbReference type="GO" id="GO:0005886">
    <property type="term" value="C:plasma membrane"/>
    <property type="evidence" value="ECO:0007669"/>
    <property type="project" value="TreeGrafter"/>
</dbReference>
<comment type="caution">
    <text evidence="9">The sequence shown here is derived from an EMBL/GenBank/DDBJ whole genome shotgun (WGS) entry which is preliminary data.</text>
</comment>
<evidence type="ECO:0000256" key="3">
    <source>
        <dbReference type="ARBA" id="ARBA00022729"/>
    </source>
</evidence>
<evidence type="ECO:0000313" key="9">
    <source>
        <dbReference type="EMBL" id="CAJ2505176.1"/>
    </source>
</evidence>
<name>A0AAI8YHR0_9PEZI</name>
<evidence type="ECO:0000256" key="2">
    <source>
        <dbReference type="ARBA" id="ARBA00022692"/>
    </source>
</evidence>